<accession>A0A562LLB9</accession>
<sequence length="71" mass="7687">MIEQPSAAKTLAAAEFWQTPKDALCRALGSVRTGYRRSKRTGAWRSSEQTTLMPLKADQSCASLGNAFGIP</sequence>
<name>A0A562LLB9_9BRAD</name>
<protein>
    <submittedName>
        <fullName evidence="1">Uncharacterized protein</fullName>
    </submittedName>
</protein>
<proteinExistence type="predicted"/>
<keyword evidence="2" id="KW-1185">Reference proteome</keyword>
<reference evidence="1 2" key="1">
    <citation type="journal article" date="2015" name="Stand. Genomic Sci.">
        <title>Genomic Encyclopedia of Bacterial and Archaeal Type Strains, Phase III: the genomes of soil and plant-associated and newly described type strains.</title>
        <authorList>
            <person name="Whitman W.B."/>
            <person name="Woyke T."/>
            <person name="Klenk H.P."/>
            <person name="Zhou Y."/>
            <person name="Lilburn T.G."/>
            <person name="Beck B.J."/>
            <person name="De Vos P."/>
            <person name="Vandamme P."/>
            <person name="Eisen J.A."/>
            <person name="Garrity G."/>
            <person name="Hugenholtz P."/>
            <person name="Kyrpides N.C."/>
        </authorList>
    </citation>
    <scope>NUCLEOTIDE SEQUENCE [LARGE SCALE GENOMIC DNA]</scope>
    <source>
        <strain evidence="1 2">CGMCC 1.10947</strain>
    </source>
</reference>
<dbReference type="AlphaFoldDB" id="A0A562LLB9"/>
<organism evidence="1 2">
    <name type="scientific">Bradyrhizobium daqingense</name>
    <dbReference type="NCBI Taxonomy" id="993502"/>
    <lineage>
        <taxon>Bacteria</taxon>
        <taxon>Pseudomonadati</taxon>
        <taxon>Pseudomonadota</taxon>
        <taxon>Alphaproteobacteria</taxon>
        <taxon>Hyphomicrobiales</taxon>
        <taxon>Nitrobacteraceae</taxon>
        <taxon>Bradyrhizobium</taxon>
    </lineage>
</organism>
<evidence type="ECO:0000313" key="1">
    <source>
        <dbReference type="EMBL" id="TWI08401.1"/>
    </source>
</evidence>
<evidence type="ECO:0000313" key="2">
    <source>
        <dbReference type="Proteomes" id="UP000317176"/>
    </source>
</evidence>
<comment type="caution">
    <text evidence="1">The sequence shown here is derived from an EMBL/GenBank/DDBJ whole genome shotgun (WGS) entry which is preliminary data.</text>
</comment>
<gene>
    <name evidence="1" type="ORF">IQ17_01215</name>
</gene>
<dbReference type="Proteomes" id="UP000317176">
    <property type="component" value="Unassembled WGS sequence"/>
</dbReference>
<dbReference type="EMBL" id="VLKL01000003">
    <property type="protein sequence ID" value="TWI08401.1"/>
    <property type="molecule type" value="Genomic_DNA"/>
</dbReference>